<dbReference type="Pfam" id="PF00440">
    <property type="entry name" value="TetR_N"/>
    <property type="match status" value="1"/>
</dbReference>
<dbReference type="OrthoDB" id="9812134at2"/>
<keyword evidence="8" id="KW-1185">Reference proteome</keyword>
<evidence type="ECO:0000256" key="1">
    <source>
        <dbReference type="ARBA" id="ARBA00022491"/>
    </source>
</evidence>
<dbReference type="InterPro" id="IPR050109">
    <property type="entry name" value="HTH-type_TetR-like_transc_reg"/>
</dbReference>
<evidence type="ECO:0000256" key="5">
    <source>
        <dbReference type="PROSITE-ProRule" id="PRU00335"/>
    </source>
</evidence>
<dbReference type="AlphaFoldDB" id="A0A841R0V8"/>
<name>A0A841R0V8_9FIRM</name>
<keyword evidence="2" id="KW-0805">Transcription regulation</keyword>
<feature type="DNA-binding region" description="H-T-H motif" evidence="5">
    <location>
        <begin position="21"/>
        <end position="40"/>
    </location>
</feature>
<comment type="caution">
    <text evidence="7">The sequence shown here is derived from an EMBL/GenBank/DDBJ whole genome shotgun (WGS) entry which is preliminary data.</text>
</comment>
<evidence type="ECO:0000259" key="6">
    <source>
        <dbReference type="PROSITE" id="PS50977"/>
    </source>
</evidence>
<dbReference type="GO" id="GO:0003700">
    <property type="term" value="F:DNA-binding transcription factor activity"/>
    <property type="evidence" value="ECO:0007669"/>
    <property type="project" value="TreeGrafter"/>
</dbReference>
<evidence type="ECO:0000256" key="2">
    <source>
        <dbReference type="ARBA" id="ARBA00023015"/>
    </source>
</evidence>
<organism evidence="7 8">
    <name type="scientific">Negativicoccus succinicivorans</name>
    <dbReference type="NCBI Taxonomy" id="620903"/>
    <lineage>
        <taxon>Bacteria</taxon>
        <taxon>Bacillati</taxon>
        <taxon>Bacillota</taxon>
        <taxon>Negativicutes</taxon>
        <taxon>Veillonellales</taxon>
        <taxon>Veillonellaceae</taxon>
        <taxon>Negativicoccus</taxon>
    </lineage>
</organism>
<feature type="domain" description="HTH tetR-type" evidence="6">
    <location>
        <begin position="1"/>
        <end position="58"/>
    </location>
</feature>
<sequence length="185" mass="21722">MKDKILKTAEKVITRRGTKFTMDELAAALNMSKRTLYEQFASKEELIETIFLVRMDRWEEYHHKLMEDAEIPVERFLHDYFIPSSKDYTIVTSELLGLLLRHYPNVKEKLLARSENEWERLEAYLTRQKEAGNIETPDIQVLIFILQSLMVFATSKYVENNDAKQYMKSLEDSIAVVLTGILPKK</sequence>
<dbReference type="PANTHER" id="PTHR30055:SF175">
    <property type="entry name" value="HTH-TYPE TRANSCRIPTIONAL REPRESSOR KSTR2"/>
    <property type="match status" value="1"/>
</dbReference>
<dbReference type="Gene3D" id="1.10.10.60">
    <property type="entry name" value="Homeodomain-like"/>
    <property type="match status" value="1"/>
</dbReference>
<dbReference type="Gene3D" id="1.10.357.10">
    <property type="entry name" value="Tetracycline Repressor, domain 2"/>
    <property type="match status" value="1"/>
</dbReference>
<gene>
    <name evidence="7" type="ORF">HNR45_000063</name>
</gene>
<reference evidence="7 8" key="1">
    <citation type="submission" date="2020-08" db="EMBL/GenBank/DDBJ databases">
        <title>Genomic Encyclopedia of Type Strains, Phase IV (KMG-IV): sequencing the most valuable type-strain genomes for metagenomic binning, comparative biology and taxonomic classification.</title>
        <authorList>
            <person name="Goeker M."/>
        </authorList>
    </citation>
    <scope>NUCLEOTIDE SEQUENCE [LARGE SCALE GENOMIC DNA]</scope>
    <source>
        <strain evidence="7 8">DSM 21255</strain>
    </source>
</reference>
<keyword evidence="4" id="KW-0804">Transcription</keyword>
<dbReference type="GO" id="GO:0000976">
    <property type="term" value="F:transcription cis-regulatory region binding"/>
    <property type="evidence" value="ECO:0007669"/>
    <property type="project" value="TreeGrafter"/>
</dbReference>
<dbReference type="PANTHER" id="PTHR30055">
    <property type="entry name" value="HTH-TYPE TRANSCRIPTIONAL REGULATOR RUTR"/>
    <property type="match status" value="1"/>
</dbReference>
<dbReference type="PRINTS" id="PR00455">
    <property type="entry name" value="HTHTETR"/>
</dbReference>
<dbReference type="InterPro" id="IPR001647">
    <property type="entry name" value="HTH_TetR"/>
</dbReference>
<evidence type="ECO:0000313" key="7">
    <source>
        <dbReference type="EMBL" id="MBB6477041.1"/>
    </source>
</evidence>
<dbReference type="RefSeq" id="WP_159822100.1">
    <property type="nucleotide sequence ID" value="NZ_CABWNB010000001.1"/>
</dbReference>
<dbReference type="GeneID" id="93485347"/>
<evidence type="ECO:0000313" key="8">
    <source>
        <dbReference type="Proteomes" id="UP000591941"/>
    </source>
</evidence>
<dbReference type="EMBL" id="JACHHI010000001">
    <property type="protein sequence ID" value="MBB6477041.1"/>
    <property type="molecule type" value="Genomic_DNA"/>
</dbReference>
<evidence type="ECO:0000256" key="4">
    <source>
        <dbReference type="ARBA" id="ARBA00023163"/>
    </source>
</evidence>
<proteinExistence type="predicted"/>
<accession>A0A841R0V8</accession>
<keyword evidence="3 5" id="KW-0238">DNA-binding</keyword>
<dbReference type="PROSITE" id="PS50977">
    <property type="entry name" value="HTH_TETR_2"/>
    <property type="match status" value="1"/>
</dbReference>
<dbReference type="Proteomes" id="UP000591941">
    <property type="component" value="Unassembled WGS sequence"/>
</dbReference>
<evidence type="ECO:0000256" key="3">
    <source>
        <dbReference type="ARBA" id="ARBA00023125"/>
    </source>
</evidence>
<keyword evidence="1" id="KW-0678">Repressor</keyword>
<dbReference type="InterPro" id="IPR009057">
    <property type="entry name" value="Homeodomain-like_sf"/>
</dbReference>
<protein>
    <submittedName>
        <fullName evidence="7">AcrR family transcriptional regulator</fullName>
    </submittedName>
</protein>
<dbReference type="SUPFAM" id="SSF46689">
    <property type="entry name" value="Homeodomain-like"/>
    <property type="match status" value="1"/>
</dbReference>